<name>G8TUJ8_SULAD</name>
<evidence type="ECO:0000313" key="2">
    <source>
        <dbReference type="Proteomes" id="UP000005439"/>
    </source>
</evidence>
<keyword evidence="2" id="KW-1185">Reference proteome</keyword>
<dbReference type="KEGG" id="sap:Sulac_1145"/>
<dbReference type="PATRIC" id="fig|679936.5.peg.1204"/>
<sequence length="181" mass="20606">MMGIQPWPLGEQCIRSPESGWWMWVDALSPEVGDSVVYVAHANQTRTRWGVAGWVYLRRLIAPWWVLAPGDPAIMRALSRRAIPGPLGDEVTRHWTTPPRWWAGLQAWDWGLSLGDDGVRRWGGMAWAGDPPTHQDYIAWMWQIVPLIPKHAKPVAVCSSETQRWWAWMAALTQSSTGRET</sequence>
<reference evidence="1 2" key="2">
    <citation type="journal article" date="2012" name="Stand. Genomic Sci.">
        <title>Complete genome sequence of the moderately thermophilic mineral-sulfide-oxidizing firmicute Sulfobacillus acidophilus type strain (NAL(T)).</title>
        <authorList>
            <person name="Anderson I."/>
            <person name="Chertkov O."/>
            <person name="Chen A."/>
            <person name="Saunders E."/>
            <person name="Lapidus A."/>
            <person name="Nolan M."/>
            <person name="Lucas S."/>
            <person name="Hammon N."/>
            <person name="Deshpande S."/>
            <person name="Cheng J.F."/>
            <person name="Han C."/>
            <person name="Tapia R."/>
            <person name="Goodwin L.A."/>
            <person name="Pitluck S."/>
            <person name="Liolios K."/>
            <person name="Pagani I."/>
            <person name="Ivanova N."/>
            <person name="Mikhailova N."/>
            <person name="Pati A."/>
            <person name="Palaniappan K."/>
            <person name="Land M."/>
            <person name="Pan C."/>
            <person name="Rohde M."/>
            <person name="Pukall R."/>
            <person name="Goker M."/>
            <person name="Detter J.C."/>
            <person name="Woyke T."/>
            <person name="Bristow J."/>
            <person name="Eisen J.A."/>
            <person name="Markowitz V."/>
            <person name="Hugenholtz P."/>
            <person name="Kyrpides N.C."/>
            <person name="Klenk H.P."/>
            <person name="Mavromatis K."/>
        </authorList>
    </citation>
    <scope>NUCLEOTIDE SEQUENCE [LARGE SCALE GENOMIC DNA]</scope>
    <source>
        <strain evidence="2">ATCC 700253 / DSM 10332 / NAL</strain>
    </source>
</reference>
<evidence type="ECO:0000313" key="1">
    <source>
        <dbReference type="EMBL" id="AEW04645.1"/>
    </source>
</evidence>
<protein>
    <submittedName>
        <fullName evidence="1">Uncharacterized protein</fullName>
    </submittedName>
</protein>
<dbReference type="HOGENOM" id="CLU_1659821_0_0_9"/>
<dbReference type="Proteomes" id="UP000005439">
    <property type="component" value="Chromosome"/>
</dbReference>
<dbReference type="STRING" id="679936.Sulac_1145"/>
<gene>
    <name evidence="1" type="ordered locus">Sulac_1145</name>
</gene>
<reference evidence="2" key="1">
    <citation type="submission" date="2011-12" db="EMBL/GenBank/DDBJ databases">
        <title>The complete genome of chromosome of Sulfobacillus acidophilus DSM 10332.</title>
        <authorList>
            <person name="Lucas S."/>
            <person name="Han J."/>
            <person name="Lapidus A."/>
            <person name="Bruce D."/>
            <person name="Goodwin L."/>
            <person name="Pitluck S."/>
            <person name="Peters L."/>
            <person name="Kyrpides N."/>
            <person name="Mavromatis K."/>
            <person name="Ivanova N."/>
            <person name="Mikhailova N."/>
            <person name="Chertkov O."/>
            <person name="Saunders E."/>
            <person name="Detter J.C."/>
            <person name="Tapia R."/>
            <person name="Han C."/>
            <person name="Land M."/>
            <person name="Hauser L."/>
            <person name="Markowitz V."/>
            <person name="Cheng J.-F."/>
            <person name="Hugenholtz P."/>
            <person name="Woyke T."/>
            <person name="Wu D."/>
            <person name="Pukall R."/>
            <person name="Gehrich-Schroeter G."/>
            <person name="Schneider S."/>
            <person name="Klenk H.-P."/>
            <person name="Eisen J.A."/>
        </authorList>
    </citation>
    <scope>NUCLEOTIDE SEQUENCE [LARGE SCALE GENOMIC DNA]</scope>
    <source>
        <strain evidence="2">ATCC 700253 / DSM 10332 / NAL</strain>
    </source>
</reference>
<accession>G8TUJ8</accession>
<organism evidence="1 2">
    <name type="scientific">Sulfobacillus acidophilus (strain ATCC 700253 / DSM 10332 / NAL)</name>
    <dbReference type="NCBI Taxonomy" id="679936"/>
    <lineage>
        <taxon>Bacteria</taxon>
        <taxon>Bacillati</taxon>
        <taxon>Bacillota</taxon>
        <taxon>Clostridia</taxon>
        <taxon>Eubacteriales</taxon>
        <taxon>Clostridiales Family XVII. Incertae Sedis</taxon>
        <taxon>Sulfobacillus</taxon>
    </lineage>
</organism>
<proteinExistence type="predicted"/>
<dbReference type="AlphaFoldDB" id="G8TUJ8"/>
<dbReference type="EMBL" id="CP003179">
    <property type="protein sequence ID" value="AEW04645.1"/>
    <property type="molecule type" value="Genomic_DNA"/>
</dbReference>